<keyword evidence="6" id="KW-1185">Reference proteome</keyword>
<dbReference type="PANTHER" id="PTHR28620">
    <property type="entry name" value="CENTROMERE PROTEIN V"/>
    <property type="match status" value="1"/>
</dbReference>
<dbReference type="InterPro" id="IPR011057">
    <property type="entry name" value="Mss4-like_sf"/>
</dbReference>
<dbReference type="InterPro" id="IPR052355">
    <property type="entry name" value="CENP-V-like"/>
</dbReference>
<keyword evidence="3" id="KW-0862">Zinc</keyword>
<reference evidence="5 6" key="1">
    <citation type="submission" date="2019-03" db="EMBL/GenBank/DDBJ databases">
        <title>Genomic Encyclopedia of Type Strains, Phase III (KMG-III): the genomes of soil and plant-associated and newly described type strains.</title>
        <authorList>
            <person name="Whitman W."/>
        </authorList>
    </citation>
    <scope>NUCLEOTIDE SEQUENCE [LARGE SCALE GENOMIC DNA]</scope>
    <source>
        <strain evidence="5 6">LMG 29544</strain>
    </source>
</reference>
<protein>
    <recommendedName>
        <fullName evidence="4">CENP-V/GFA domain-containing protein</fullName>
    </recommendedName>
</protein>
<dbReference type="OrthoDB" id="327703at2"/>
<dbReference type="RefSeq" id="WP_134189848.1">
    <property type="nucleotide sequence ID" value="NZ_JBHLUW010000027.1"/>
</dbReference>
<comment type="similarity">
    <text evidence="1">Belongs to the Gfa family.</text>
</comment>
<proteinExistence type="inferred from homology"/>
<feature type="domain" description="CENP-V/GFA" evidence="4">
    <location>
        <begin position="6"/>
        <end position="114"/>
    </location>
</feature>
<name>A0A4R8M135_9BURK</name>
<dbReference type="Gene3D" id="2.170.150.70">
    <property type="match status" value="1"/>
</dbReference>
<evidence type="ECO:0000313" key="5">
    <source>
        <dbReference type="EMBL" id="TDY54830.1"/>
    </source>
</evidence>
<evidence type="ECO:0000256" key="3">
    <source>
        <dbReference type="ARBA" id="ARBA00022833"/>
    </source>
</evidence>
<dbReference type="Proteomes" id="UP000295509">
    <property type="component" value="Unassembled WGS sequence"/>
</dbReference>
<keyword evidence="2" id="KW-0479">Metal-binding</keyword>
<evidence type="ECO:0000256" key="1">
    <source>
        <dbReference type="ARBA" id="ARBA00005495"/>
    </source>
</evidence>
<dbReference type="PANTHER" id="PTHR28620:SF1">
    <property type="entry name" value="CENP-V_GFA DOMAIN-CONTAINING PROTEIN"/>
    <property type="match status" value="1"/>
</dbReference>
<comment type="caution">
    <text evidence="5">The sequence shown here is derived from an EMBL/GenBank/DDBJ whole genome shotgun (WGS) entry which is preliminary data.</text>
</comment>
<evidence type="ECO:0000313" key="6">
    <source>
        <dbReference type="Proteomes" id="UP000295509"/>
    </source>
</evidence>
<accession>A0A4R8M135</accession>
<dbReference type="GO" id="GO:0016846">
    <property type="term" value="F:carbon-sulfur lyase activity"/>
    <property type="evidence" value="ECO:0007669"/>
    <property type="project" value="InterPro"/>
</dbReference>
<organism evidence="5 6">
    <name type="scientific">Paraburkholderia rhizosphaerae</name>
    <dbReference type="NCBI Taxonomy" id="480658"/>
    <lineage>
        <taxon>Bacteria</taxon>
        <taxon>Pseudomonadati</taxon>
        <taxon>Pseudomonadota</taxon>
        <taxon>Betaproteobacteria</taxon>
        <taxon>Burkholderiales</taxon>
        <taxon>Burkholderiaceae</taxon>
        <taxon>Paraburkholderia</taxon>
    </lineage>
</organism>
<evidence type="ECO:0000256" key="2">
    <source>
        <dbReference type="ARBA" id="ARBA00022723"/>
    </source>
</evidence>
<sequence length="118" mass="12900">MALQNYAGACHCGALRFTVDLDLDQTISCNCSICRKRGLILAFAKVDRFHLNAAQGATQEYLFNKRAIRHQFCRVCGVEAFSFGAMPDGTPMVAVNARCLDNVDPTALKPTLYDGASH</sequence>
<dbReference type="EMBL" id="SORE01000001">
    <property type="protein sequence ID" value="TDY54830.1"/>
    <property type="molecule type" value="Genomic_DNA"/>
</dbReference>
<dbReference type="AlphaFoldDB" id="A0A4R8M135"/>
<dbReference type="InterPro" id="IPR006913">
    <property type="entry name" value="CENP-V/GFA"/>
</dbReference>
<dbReference type="GO" id="GO:0046872">
    <property type="term" value="F:metal ion binding"/>
    <property type="evidence" value="ECO:0007669"/>
    <property type="project" value="UniProtKB-KW"/>
</dbReference>
<dbReference type="Pfam" id="PF04828">
    <property type="entry name" value="GFA"/>
    <property type="match status" value="1"/>
</dbReference>
<evidence type="ECO:0000259" key="4">
    <source>
        <dbReference type="PROSITE" id="PS51891"/>
    </source>
</evidence>
<gene>
    <name evidence="5" type="ORF">BX592_101286</name>
</gene>
<dbReference type="PROSITE" id="PS51891">
    <property type="entry name" value="CENP_V_GFA"/>
    <property type="match status" value="1"/>
</dbReference>
<dbReference type="SUPFAM" id="SSF51316">
    <property type="entry name" value="Mss4-like"/>
    <property type="match status" value="1"/>
</dbReference>